<dbReference type="InterPro" id="IPR036021">
    <property type="entry name" value="Tungsten_al_ferr_oxy-like_C"/>
</dbReference>
<evidence type="ECO:0000256" key="1">
    <source>
        <dbReference type="ARBA" id="ARBA00001966"/>
    </source>
</evidence>
<organism evidence="10 11">
    <name type="scientific">Vulcanisaeta souniana JCM 11219</name>
    <dbReference type="NCBI Taxonomy" id="1293586"/>
    <lineage>
        <taxon>Archaea</taxon>
        <taxon>Thermoproteota</taxon>
        <taxon>Thermoprotei</taxon>
        <taxon>Thermoproteales</taxon>
        <taxon>Thermoproteaceae</taxon>
        <taxon>Vulcanisaeta</taxon>
    </lineage>
</organism>
<dbReference type="Pfam" id="PF02730">
    <property type="entry name" value="AFOR_N"/>
    <property type="match status" value="1"/>
</dbReference>
<keyword evidence="6" id="KW-0408">Iron</keyword>
<dbReference type="InterPro" id="IPR013984">
    <property type="entry name" value="Ald_Fedxn_OxRdtase_dom2"/>
</dbReference>
<dbReference type="InterPro" id="IPR013985">
    <property type="entry name" value="Ald_Fedxn_OxRdtase_dom3"/>
</dbReference>
<evidence type="ECO:0000313" key="10">
    <source>
        <dbReference type="EMBL" id="GGI87463.1"/>
    </source>
</evidence>
<feature type="domain" description="Aldehyde ferredoxin oxidoreductase N-terminal" evidence="9">
    <location>
        <begin position="17"/>
        <end position="219"/>
    </location>
</feature>
<keyword evidence="4" id="KW-0479">Metal-binding</keyword>
<gene>
    <name evidence="10" type="ORF">GCM10007112_25440</name>
</gene>
<reference evidence="10" key="1">
    <citation type="journal article" date="2014" name="Int. J. Syst. Evol. Microbiol.">
        <title>Complete genome sequence of Corynebacterium casei LMG S-19264T (=DSM 44701T), isolated from a smear-ripened cheese.</title>
        <authorList>
            <consortium name="US DOE Joint Genome Institute (JGI-PGF)"/>
            <person name="Walter F."/>
            <person name="Albersmeier A."/>
            <person name="Kalinowski J."/>
            <person name="Ruckert C."/>
        </authorList>
    </citation>
    <scope>NUCLEOTIDE SEQUENCE</scope>
    <source>
        <strain evidence="10">JCM 11219</strain>
    </source>
</reference>
<evidence type="ECO:0000256" key="5">
    <source>
        <dbReference type="ARBA" id="ARBA00023002"/>
    </source>
</evidence>
<dbReference type="AlphaFoldDB" id="A0A830ED54"/>
<name>A0A830ED54_9CREN</name>
<evidence type="ECO:0000256" key="6">
    <source>
        <dbReference type="ARBA" id="ARBA00023004"/>
    </source>
</evidence>
<evidence type="ECO:0000313" key="11">
    <source>
        <dbReference type="Proteomes" id="UP000657075"/>
    </source>
</evidence>
<dbReference type="EMBL" id="BMNM01000018">
    <property type="protein sequence ID" value="GGI87463.1"/>
    <property type="molecule type" value="Genomic_DNA"/>
</dbReference>
<dbReference type="InterPro" id="IPR051919">
    <property type="entry name" value="W-dependent_AOR"/>
</dbReference>
<dbReference type="Pfam" id="PF01314">
    <property type="entry name" value="AFOR_C"/>
    <property type="match status" value="1"/>
</dbReference>
<dbReference type="GO" id="GO:0046872">
    <property type="term" value="F:metal ion binding"/>
    <property type="evidence" value="ECO:0007669"/>
    <property type="project" value="UniProtKB-KW"/>
</dbReference>
<keyword evidence="5" id="KW-0560">Oxidoreductase</keyword>
<dbReference type="InterPro" id="IPR036503">
    <property type="entry name" value="Ald_Fedxn_OxRdtase_N_sf"/>
</dbReference>
<comment type="cofactor">
    <cofactor evidence="1">
        <name>[4Fe-4S] cluster</name>
        <dbReference type="ChEBI" id="CHEBI:49883"/>
    </cofactor>
</comment>
<dbReference type="GO" id="GO:0016625">
    <property type="term" value="F:oxidoreductase activity, acting on the aldehyde or oxo group of donors, iron-sulfur protein as acceptor"/>
    <property type="evidence" value="ECO:0007669"/>
    <property type="project" value="InterPro"/>
</dbReference>
<dbReference type="Proteomes" id="UP000657075">
    <property type="component" value="Unassembled WGS sequence"/>
</dbReference>
<comment type="cofactor">
    <cofactor evidence="8">
        <name>tungstopterin</name>
        <dbReference type="ChEBI" id="CHEBI:30402"/>
    </cofactor>
</comment>
<sequence length="617" mass="68721">MFLNGLCYSIAVAFFGWVGKVLYVDLSNSKTWIESVSGDVYDKVLGGEGLAAYIIYKHLRGIKGPLDPSNILVFATGPLTSDIIPQSGRVSIGFISPLTGIWGSTHVGTRFAYDLKRAGLDAAIVIGKAEKPVYIYIAEEQADIRDASRYWGLDIVETVNSLRRDLNDQSIKVLAIGPAGEHLVKFSTIANEEGIGGRAGGGAVMGSKNLKAIVVKGTRPIEYAYPEELRRYVRELNVKLGSSARGASLRKFGSAGSVGVYNEIGNIPVRNFAWGRWDDNEVFKITGETMTKTILERPYPCTTCPVACKRFVRVKPGKWFDREFRGLGPEYETISLFGTNLLISDLEAIAKMNEECDRLGLDTISTGNVIGFIFEAAEKGLINKEIDGLRLEWGNADTVIKLIRKIAYRESIGDLLAEGVRRVSEKISGQDFAVHVKGLEMPAHDGRAFFAHALSFVTINRGADHLGWSHMPWRGIAVPELSINARDDRYNESDEVVDVVIKMQNLMTLYDALIMCKYAFSAGLTVSDIINLLRYTTGKEYTVATLMEIGDRIWKIERWIDNQLGITNKDDKLPRRMLTPHANRNDTRVPYVVEKWLPVYYRRRGLTEDGVVKELDV</sequence>
<keyword evidence="3" id="KW-0004">4Fe-4S</keyword>
<dbReference type="PANTHER" id="PTHR30038">
    <property type="entry name" value="ALDEHYDE FERREDOXIN OXIDOREDUCTASE"/>
    <property type="match status" value="1"/>
</dbReference>
<evidence type="ECO:0000259" key="9">
    <source>
        <dbReference type="SMART" id="SM00790"/>
    </source>
</evidence>
<evidence type="ECO:0000256" key="3">
    <source>
        <dbReference type="ARBA" id="ARBA00022485"/>
    </source>
</evidence>
<evidence type="ECO:0000256" key="8">
    <source>
        <dbReference type="ARBA" id="ARBA00049934"/>
    </source>
</evidence>
<dbReference type="InterPro" id="IPR001203">
    <property type="entry name" value="OxRdtase_Ald_Fedxn_C"/>
</dbReference>
<dbReference type="Gene3D" id="1.10.599.10">
    <property type="entry name" value="Aldehyde Ferredoxin Oxidoreductase Protein, subunit A, domain 3"/>
    <property type="match status" value="1"/>
</dbReference>
<keyword evidence="7" id="KW-0411">Iron-sulfur</keyword>
<evidence type="ECO:0000256" key="4">
    <source>
        <dbReference type="ARBA" id="ARBA00022723"/>
    </source>
</evidence>
<dbReference type="SMART" id="SM00790">
    <property type="entry name" value="AFOR_N"/>
    <property type="match status" value="1"/>
</dbReference>
<evidence type="ECO:0000256" key="7">
    <source>
        <dbReference type="ARBA" id="ARBA00023014"/>
    </source>
</evidence>
<protein>
    <submittedName>
        <fullName evidence="10">Aldehyde ferredoxin oxidoreductase</fullName>
    </submittedName>
</protein>
<comment type="caution">
    <text evidence="10">The sequence shown here is derived from an EMBL/GenBank/DDBJ whole genome shotgun (WGS) entry which is preliminary data.</text>
</comment>
<reference evidence="10" key="2">
    <citation type="submission" date="2020-09" db="EMBL/GenBank/DDBJ databases">
        <authorList>
            <person name="Sun Q."/>
            <person name="Ohkuma M."/>
        </authorList>
    </citation>
    <scope>NUCLEOTIDE SEQUENCE</scope>
    <source>
        <strain evidence="10">JCM 11219</strain>
    </source>
</reference>
<proteinExistence type="inferred from homology"/>
<dbReference type="PANTHER" id="PTHR30038:SF7">
    <property type="entry name" value="TUNGSTEN-CONTAINING GLYCERALDEHYDE-3-PHOSPHATE:FERREDOXIN OXIDOREDUCTASE"/>
    <property type="match status" value="1"/>
</dbReference>
<dbReference type="Gene3D" id="1.10.569.10">
    <property type="entry name" value="Aldehyde Ferredoxin Oxidoreductase Protein, subunit A, domain 2"/>
    <property type="match status" value="1"/>
</dbReference>
<dbReference type="Gene3D" id="3.60.9.10">
    <property type="entry name" value="Aldehyde ferredoxin oxidoreductase, N-terminal domain"/>
    <property type="match status" value="1"/>
</dbReference>
<dbReference type="GO" id="GO:0009055">
    <property type="term" value="F:electron transfer activity"/>
    <property type="evidence" value="ECO:0007669"/>
    <property type="project" value="InterPro"/>
</dbReference>
<dbReference type="SUPFAM" id="SSF56228">
    <property type="entry name" value="Aldehyde ferredoxin oxidoreductase, N-terminal domain"/>
    <property type="match status" value="1"/>
</dbReference>
<evidence type="ECO:0000256" key="2">
    <source>
        <dbReference type="ARBA" id="ARBA00011032"/>
    </source>
</evidence>
<accession>A0A830ED54</accession>
<dbReference type="SUPFAM" id="SSF48310">
    <property type="entry name" value="Aldehyde ferredoxin oxidoreductase, C-terminal domains"/>
    <property type="match status" value="1"/>
</dbReference>
<dbReference type="GO" id="GO:0051539">
    <property type="term" value="F:4 iron, 4 sulfur cluster binding"/>
    <property type="evidence" value="ECO:0007669"/>
    <property type="project" value="UniProtKB-KW"/>
</dbReference>
<comment type="similarity">
    <text evidence="2">Belongs to the AOR/FOR family.</text>
</comment>
<dbReference type="InterPro" id="IPR013983">
    <property type="entry name" value="Ald_Fedxn_OxRdtase_N"/>
</dbReference>